<gene>
    <name evidence="1" type="ORF">PPENT_87.1.T1220059</name>
</gene>
<dbReference type="EMBL" id="CAJJDO010000122">
    <property type="protein sequence ID" value="CAD8199611.1"/>
    <property type="molecule type" value="Genomic_DNA"/>
</dbReference>
<reference evidence="1" key="1">
    <citation type="submission" date="2021-01" db="EMBL/GenBank/DDBJ databases">
        <authorList>
            <consortium name="Genoscope - CEA"/>
            <person name="William W."/>
        </authorList>
    </citation>
    <scope>NUCLEOTIDE SEQUENCE</scope>
</reference>
<evidence type="ECO:0000313" key="2">
    <source>
        <dbReference type="Proteomes" id="UP000689195"/>
    </source>
</evidence>
<proteinExistence type="predicted"/>
<dbReference type="Proteomes" id="UP000689195">
    <property type="component" value="Unassembled WGS sequence"/>
</dbReference>
<name>A0A8S1XFF7_9CILI</name>
<keyword evidence="2" id="KW-1185">Reference proteome</keyword>
<protein>
    <submittedName>
        <fullName evidence="1">Uncharacterized protein</fullName>
    </submittedName>
</protein>
<comment type="caution">
    <text evidence="1">The sequence shown here is derived from an EMBL/GenBank/DDBJ whole genome shotgun (WGS) entry which is preliminary data.</text>
</comment>
<accession>A0A8S1XFF7</accession>
<dbReference type="AlphaFoldDB" id="A0A8S1XFF7"/>
<evidence type="ECO:0000313" key="1">
    <source>
        <dbReference type="EMBL" id="CAD8199611.1"/>
    </source>
</evidence>
<organism evidence="1 2">
    <name type="scientific">Paramecium pentaurelia</name>
    <dbReference type="NCBI Taxonomy" id="43138"/>
    <lineage>
        <taxon>Eukaryota</taxon>
        <taxon>Sar</taxon>
        <taxon>Alveolata</taxon>
        <taxon>Ciliophora</taxon>
        <taxon>Intramacronucleata</taxon>
        <taxon>Oligohymenophorea</taxon>
        <taxon>Peniculida</taxon>
        <taxon>Parameciidae</taxon>
        <taxon>Paramecium</taxon>
    </lineage>
</organism>
<sequence>MGVSESESKSIKKHTKVIFPDSEYDILEVYFELLKCHDQITFQELLDRLYQFCDCIITLIKRVMSLLYKRQQIQNV</sequence>